<dbReference type="VEuPathDB" id="TrichDB:TVAG_012480"/>
<reference evidence="2" key="2">
    <citation type="journal article" date="2007" name="Science">
        <title>Draft genome sequence of the sexually transmitted pathogen Trichomonas vaginalis.</title>
        <authorList>
            <person name="Carlton J.M."/>
            <person name="Hirt R.P."/>
            <person name="Silva J.C."/>
            <person name="Delcher A.L."/>
            <person name="Schatz M."/>
            <person name="Zhao Q."/>
            <person name="Wortman J.R."/>
            <person name="Bidwell S.L."/>
            <person name="Alsmark U.C.M."/>
            <person name="Besteiro S."/>
            <person name="Sicheritz-Ponten T."/>
            <person name="Noel C.J."/>
            <person name="Dacks J.B."/>
            <person name="Foster P.G."/>
            <person name="Simillion C."/>
            <person name="Van de Peer Y."/>
            <person name="Miranda-Saavedra D."/>
            <person name="Barton G.J."/>
            <person name="Westrop G.D."/>
            <person name="Mueller S."/>
            <person name="Dessi D."/>
            <person name="Fiori P.L."/>
            <person name="Ren Q."/>
            <person name="Paulsen I."/>
            <person name="Zhang H."/>
            <person name="Bastida-Corcuera F.D."/>
            <person name="Simoes-Barbosa A."/>
            <person name="Brown M.T."/>
            <person name="Hayes R.D."/>
            <person name="Mukherjee M."/>
            <person name="Okumura C.Y."/>
            <person name="Schneider R."/>
            <person name="Smith A.J."/>
            <person name="Vanacova S."/>
            <person name="Villalvazo M."/>
            <person name="Haas B.J."/>
            <person name="Pertea M."/>
            <person name="Feldblyum T.V."/>
            <person name="Utterback T.R."/>
            <person name="Shu C.L."/>
            <person name="Osoegawa K."/>
            <person name="de Jong P.J."/>
            <person name="Hrdy I."/>
            <person name="Horvathova L."/>
            <person name="Zubacova Z."/>
            <person name="Dolezal P."/>
            <person name="Malik S.B."/>
            <person name="Logsdon J.M. Jr."/>
            <person name="Henze K."/>
            <person name="Gupta A."/>
            <person name="Wang C.C."/>
            <person name="Dunne R.L."/>
            <person name="Upcroft J.A."/>
            <person name="Upcroft P."/>
            <person name="White O."/>
            <person name="Salzberg S.L."/>
            <person name="Tang P."/>
            <person name="Chiu C.-H."/>
            <person name="Lee Y.-S."/>
            <person name="Embley T.M."/>
            <person name="Coombs G.H."/>
            <person name="Mottram J.C."/>
            <person name="Tachezy J."/>
            <person name="Fraser-Liggett C.M."/>
            <person name="Johnson P.J."/>
        </authorList>
    </citation>
    <scope>NUCLEOTIDE SEQUENCE [LARGE SCALE GENOMIC DNA]</scope>
    <source>
        <strain evidence="2">G3</strain>
    </source>
</reference>
<feature type="transmembrane region" description="Helical" evidence="1">
    <location>
        <begin position="6"/>
        <end position="28"/>
    </location>
</feature>
<feature type="transmembrane region" description="Helical" evidence="1">
    <location>
        <begin position="140"/>
        <end position="161"/>
    </location>
</feature>
<feature type="transmembrane region" description="Helical" evidence="1">
    <location>
        <begin position="99"/>
        <end position="120"/>
    </location>
</feature>
<dbReference type="InParanoid" id="A2E8Z8"/>
<evidence type="ECO:0000313" key="3">
    <source>
        <dbReference type="Proteomes" id="UP000001542"/>
    </source>
</evidence>
<name>A2E8Z8_TRIV3</name>
<reference evidence="2" key="1">
    <citation type="submission" date="2006-10" db="EMBL/GenBank/DDBJ databases">
        <authorList>
            <person name="Amadeo P."/>
            <person name="Zhao Q."/>
            <person name="Wortman J."/>
            <person name="Fraser-Liggett C."/>
            <person name="Carlton J."/>
        </authorList>
    </citation>
    <scope>NUCLEOTIDE SEQUENCE</scope>
    <source>
        <strain evidence="2">G3</strain>
    </source>
</reference>
<feature type="transmembrane region" description="Helical" evidence="1">
    <location>
        <begin position="173"/>
        <end position="194"/>
    </location>
</feature>
<proteinExistence type="predicted"/>
<dbReference type="VEuPathDB" id="TrichDB:TVAGG3_1075200"/>
<dbReference type="EMBL" id="DS113330">
    <property type="protein sequence ID" value="EAY10882.1"/>
    <property type="molecule type" value="Genomic_DNA"/>
</dbReference>
<protein>
    <submittedName>
        <fullName evidence="2">Uncharacterized protein</fullName>
    </submittedName>
</protein>
<dbReference type="AlphaFoldDB" id="A2E8Z8"/>
<feature type="transmembrane region" description="Helical" evidence="1">
    <location>
        <begin position="35"/>
        <end position="53"/>
    </location>
</feature>
<organism evidence="2 3">
    <name type="scientific">Trichomonas vaginalis (strain ATCC PRA-98 / G3)</name>
    <dbReference type="NCBI Taxonomy" id="412133"/>
    <lineage>
        <taxon>Eukaryota</taxon>
        <taxon>Metamonada</taxon>
        <taxon>Parabasalia</taxon>
        <taxon>Trichomonadida</taxon>
        <taxon>Trichomonadidae</taxon>
        <taxon>Trichomonas</taxon>
    </lineage>
</organism>
<dbReference type="RefSeq" id="XP_001323105.1">
    <property type="nucleotide sequence ID" value="XM_001323070.1"/>
</dbReference>
<keyword evidence="1" id="KW-0812">Transmembrane</keyword>
<dbReference type="Proteomes" id="UP000001542">
    <property type="component" value="Unassembled WGS sequence"/>
</dbReference>
<feature type="transmembrane region" description="Helical" evidence="1">
    <location>
        <begin position="65"/>
        <end position="85"/>
    </location>
</feature>
<evidence type="ECO:0000256" key="1">
    <source>
        <dbReference type="SAM" id="Phobius"/>
    </source>
</evidence>
<keyword evidence="1" id="KW-1133">Transmembrane helix</keyword>
<keyword evidence="3" id="KW-1185">Reference proteome</keyword>
<dbReference type="KEGG" id="tva:4768819"/>
<accession>A2E8Z8</accession>
<evidence type="ECO:0000313" key="2">
    <source>
        <dbReference type="EMBL" id="EAY10882.1"/>
    </source>
</evidence>
<sequence length="218" mass="24066">MVSRVLKLALVEGVGFFLATCLVAILQALSIQMRIVTFILGGILLATVVALLFKSFWKHTEGDPRWYLFVPAIISLVAGLLYFIVSKDFYTAEKNFEKFIVYSVEMVAVGQLFALLLPFITKFLIEDSLKAAGIDYPQEAGAYIGFFTLLSVGQAAFFVFFTKFDANIWNSGFLLSIAAWFIGAILGAVVGYVFENRSSPLASAYVSTYDSNTYDASK</sequence>
<gene>
    <name evidence="2" type="ORF">TVAG_012480</name>
</gene>
<keyword evidence="1" id="KW-0472">Membrane</keyword>